<dbReference type="EMBL" id="JAILSO010000379">
    <property type="protein sequence ID" value="MDE1480845.1"/>
    <property type="molecule type" value="Genomic_DNA"/>
</dbReference>
<gene>
    <name evidence="1" type="ORF">KKJ01_22455</name>
</gene>
<sequence>AVNSLFKSPFNTLLIEHQKTLENRLYNLRHGLTLDGKVQPLPLYSSAVGADGVMQRNAGYVNSVLSNMQQQIPPYRFPMMLK</sequence>
<accession>A0AAJ1JBU0</accession>
<proteinExistence type="predicted"/>
<feature type="non-terminal residue" evidence="1">
    <location>
        <position position="1"/>
    </location>
</feature>
<reference evidence="1" key="1">
    <citation type="submission" date="2021-08" db="EMBL/GenBank/DDBJ databases">
        <authorList>
            <person name="Papudeshi B."/>
            <person name="Bashey-Visser F."/>
        </authorList>
    </citation>
    <scope>NUCLEOTIDE SEQUENCE</scope>
    <source>
        <strain evidence="1">MC_266_E_2016</strain>
    </source>
</reference>
<name>A0AAJ1JBU0_XENBV</name>
<dbReference type="Proteomes" id="UP001222434">
    <property type="component" value="Unassembled WGS sequence"/>
</dbReference>
<comment type="caution">
    <text evidence="1">The sequence shown here is derived from an EMBL/GenBank/DDBJ whole genome shotgun (WGS) entry which is preliminary data.</text>
</comment>
<evidence type="ECO:0000313" key="2">
    <source>
        <dbReference type="Proteomes" id="UP001222434"/>
    </source>
</evidence>
<protein>
    <submittedName>
        <fullName evidence="1">Toxin subunit</fullName>
    </submittedName>
</protein>
<evidence type="ECO:0000313" key="1">
    <source>
        <dbReference type="EMBL" id="MDE1480845.1"/>
    </source>
</evidence>
<feature type="non-terminal residue" evidence="1">
    <location>
        <position position="82"/>
    </location>
</feature>
<dbReference type="AlphaFoldDB" id="A0AAJ1JBU0"/>
<reference evidence="1" key="2">
    <citation type="journal article" date="2022" name="J. Evol. Biol.">
        <title>Pre- and post-association barriers to host switching in sympatric mutualists.</title>
        <authorList>
            <person name="Dinges Z.M."/>
            <person name="Phillips R.K."/>
            <person name="Lively C.M."/>
            <person name="Bashey F."/>
        </authorList>
    </citation>
    <scope>NUCLEOTIDE SEQUENCE</scope>
    <source>
        <strain evidence="1">MC_266_E_2016</strain>
    </source>
</reference>
<organism evidence="1 2">
    <name type="scientific">Xenorhabdus bovienii</name>
    <name type="common">Xenorhabdus nematophila subsp. bovienii</name>
    <dbReference type="NCBI Taxonomy" id="40576"/>
    <lineage>
        <taxon>Bacteria</taxon>
        <taxon>Pseudomonadati</taxon>
        <taxon>Pseudomonadota</taxon>
        <taxon>Gammaproteobacteria</taxon>
        <taxon>Enterobacterales</taxon>
        <taxon>Morganellaceae</taxon>
        <taxon>Xenorhabdus</taxon>
    </lineage>
</organism>